<keyword evidence="3 6" id="KW-1133">Transmembrane helix</keyword>
<keyword evidence="4 6" id="KW-0472">Membrane</keyword>
<comment type="caution">
    <text evidence="8">The sequence shown here is derived from an EMBL/GenBank/DDBJ whole genome shotgun (WGS) entry which is preliminary data.</text>
</comment>
<feature type="transmembrane region" description="Helical" evidence="6">
    <location>
        <begin position="210"/>
        <end position="232"/>
    </location>
</feature>
<evidence type="ECO:0000256" key="6">
    <source>
        <dbReference type="SAM" id="Phobius"/>
    </source>
</evidence>
<comment type="similarity">
    <text evidence="5">Belongs to the SAT4 family.</text>
</comment>
<sequence length="327" mass="35889">MSVNPAGACILGIFMPVIATSVVGARFYARHYKNAKLGGDDWTSLAGLVGLWAVSGLVLDGARKGLIGGHSKMNPVTGAMIQTNESPNVRYAWMIISITTPTLMITKLSVLLLYRRIFAVSETFRWYRIALIVLLVIWGVGFTFAKIFQCGTHPTAFWTNKYTFLRYCSDPGGLNVAMCLSDVIFDLMILAAPVPMIWKLHISTFRKIQVCGVFALGFLSTAAAVVRTYIVSFTAYGTKLGFRDVMEENTKIAIWCMIEIASALIGCCLPTLKSLVNGQSLASIVHSIRSKLVSWSNTKRNESDAEEGLADVHGLDAKEYMDLAVKH</sequence>
<proteinExistence type="inferred from homology"/>
<evidence type="ECO:0000256" key="5">
    <source>
        <dbReference type="ARBA" id="ARBA00038359"/>
    </source>
</evidence>
<dbReference type="Proteomes" id="UP001152607">
    <property type="component" value="Unassembled WGS sequence"/>
</dbReference>
<keyword evidence="2 6" id="KW-0812">Transmembrane</keyword>
<comment type="subcellular location">
    <subcellularLocation>
        <location evidence="1">Membrane</location>
        <topology evidence="1">Multi-pass membrane protein</topology>
    </subcellularLocation>
</comment>
<name>A0A9W4U5R5_9PLEO</name>
<dbReference type="PANTHER" id="PTHR33048:SF134">
    <property type="entry name" value="INTEGRAL MEMBRANE PROTEIN"/>
    <property type="match status" value="1"/>
</dbReference>
<dbReference type="InterPro" id="IPR052337">
    <property type="entry name" value="SAT4-like"/>
</dbReference>
<dbReference type="AlphaFoldDB" id="A0A9W4U5R5"/>
<gene>
    <name evidence="8" type="ORF">PDIGIT_LOCUS2949</name>
</gene>
<evidence type="ECO:0000256" key="4">
    <source>
        <dbReference type="ARBA" id="ARBA00023136"/>
    </source>
</evidence>
<evidence type="ECO:0000256" key="1">
    <source>
        <dbReference type="ARBA" id="ARBA00004141"/>
    </source>
</evidence>
<dbReference type="OrthoDB" id="5391602at2759"/>
<evidence type="ECO:0000256" key="3">
    <source>
        <dbReference type="ARBA" id="ARBA00022989"/>
    </source>
</evidence>
<feature type="transmembrane region" description="Helical" evidence="6">
    <location>
        <begin position="174"/>
        <end position="198"/>
    </location>
</feature>
<evidence type="ECO:0000256" key="2">
    <source>
        <dbReference type="ARBA" id="ARBA00022692"/>
    </source>
</evidence>
<feature type="transmembrane region" description="Helical" evidence="6">
    <location>
        <begin position="126"/>
        <end position="148"/>
    </location>
</feature>
<dbReference type="EMBL" id="CAOQHR010000002">
    <property type="protein sequence ID" value="CAI6304056.1"/>
    <property type="molecule type" value="Genomic_DNA"/>
</dbReference>
<feature type="domain" description="Rhodopsin" evidence="7">
    <location>
        <begin position="25"/>
        <end position="276"/>
    </location>
</feature>
<dbReference type="InterPro" id="IPR049326">
    <property type="entry name" value="Rhodopsin_dom_fungi"/>
</dbReference>
<dbReference type="PANTHER" id="PTHR33048">
    <property type="entry name" value="PTH11-LIKE INTEGRAL MEMBRANE PROTEIN (AFU_ORTHOLOGUE AFUA_5G11245)"/>
    <property type="match status" value="1"/>
</dbReference>
<evidence type="ECO:0000313" key="8">
    <source>
        <dbReference type="EMBL" id="CAI6304056.1"/>
    </source>
</evidence>
<organism evidence="8 9">
    <name type="scientific">Periconia digitata</name>
    <dbReference type="NCBI Taxonomy" id="1303443"/>
    <lineage>
        <taxon>Eukaryota</taxon>
        <taxon>Fungi</taxon>
        <taxon>Dikarya</taxon>
        <taxon>Ascomycota</taxon>
        <taxon>Pezizomycotina</taxon>
        <taxon>Dothideomycetes</taxon>
        <taxon>Pleosporomycetidae</taxon>
        <taxon>Pleosporales</taxon>
        <taxon>Massarineae</taxon>
        <taxon>Periconiaceae</taxon>
        <taxon>Periconia</taxon>
    </lineage>
</organism>
<feature type="transmembrane region" description="Helical" evidence="6">
    <location>
        <begin position="6"/>
        <end position="29"/>
    </location>
</feature>
<feature type="transmembrane region" description="Helical" evidence="6">
    <location>
        <begin position="91"/>
        <end position="114"/>
    </location>
</feature>
<protein>
    <recommendedName>
        <fullName evidence="7">Rhodopsin domain-containing protein</fullName>
    </recommendedName>
</protein>
<dbReference type="Pfam" id="PF20684">
    <property type="entry name" value="Fung_rhodopsin"/>
    <property type="match status" value="1"/>
</dbReference>
<accession>A0A9W4U5R5</accession>
<feature type="transmembrane region" description="Helical" evidence="6">
    <location>
        <begin position="41"/>
        <end position="59"/>
    </location>
</feature>
<dbReference type="GO" id="GO:0016020">
    <property type="term" value="C:membrane"/>
    <property type="evidence" value="ECO:0007669"/>
    <property type="project" value="UniProtKB-SubCell"/>
</dbReference>
<evidence type="ECO:0000259" key="7">
    <source>
        <dbReference type="Pfam" id="PF20684"/>
    </source>
</evidence>
<keyword evidence="9" id="KW-1185">Reference proteome</keyword>
<reference evidence="8" key="1">
    <citation type="submission" date="2023-01" db="EMBL/GenBank/DDBJ databases">
        <authorList>
            <person name="Van Ghelder C."/>
            <person name="Rancurel C."/>
        </authorList>
    </citation>
    <scope>NUCLEOTIDE SEQUENCE</scope>
    <source>
        <strain evidence="8">CNCM I-4278</strain>
    </source>
</reference>
<evidence type="ECO:0000313" key="9">
    <source>
        <dbReference type="Proteomes" id="UP001152607"/>
    </source>
</evidence>